<name>A0ABV4EBX0_9GAMM</name>
<sequence length="1174" mass="113166">MQNKKRWLGAFNALAIFISPGTVFIHSAQAEDNITVGAQGGDGGSGSTASLPGEAGTGGNGGNGANAAGNGNGSSGSNGVSGSNGANGTPGVDGAIGTRGSDATGSLHNVKGQLGILQIGGGGGHGGLAGEASAGAGGGAAGKGGNGGSGGNAGMGGDGGNGGDGGSGGHGANGGSGGVAAAGGNGTLTINQSAFTSTVLAVGGDGGAASAGGNGQPGGGGGAGKSGGEAGVPGLQAAGGMPGNGGSGGAGGKGGSGGNGADGGNGGSGVLTLNGTTVTVRSTLAVGGAAGDGSDGGDGANGGNGGDAGHTADPYVETNVTGETGDSGNGGGGAKGGNGGRGANGGNGGEGRLLLNNSTVNAQALKVGANGGKGANGGNSGSNGQAGAVDSVAAAGKGAAGGQGGLGGNAGQAGTGTLTVEGSTLTVTSGISLGGDGGSGGNGGALQGSAAAGSGGNASNGAAGTLWFNSGTLNNGGTLQLGGQGGDAGDGGSNNGAKGRSGNGGKAGNGGNGIAIFTRGSGQIGTTVQLGGASGSHNGVLNSSAWAQTAGAGGTGQLELRGGTFTAGTLAIGTATVWNALTGVASTADGRYLQSGGTFRVNNTELNNGSLIVSGGTFTSKTLEATQGTLTVSGDGSIVFGSTELNAHHWQESVAQLQQALQTSWNGKLILSGDGTIDFASNELAWRIGGDEATQGLGSSSLTVIHARSYIDSGKVALALGNAQIDNKAGLLVLTDDGVAAGESFTIATGANPLTTPGWQQANINTTSRLIMATSSTDAEGTLLTLGNADYSAALPKLSAGSVKLLKAMTAEVGVNTASDNAAQQFLSQTMDVRYVSDAATAARLVESAINFASVANVAGASYQTMSAATRALARHLSQSEHLFDGTPPEEGFNLWTSLFYDNARLKGYSAGGFDSKSKTSMGGAFIGAEDTLITQQGAILKTGVALHTGRGKSRTSGNLYPVKNDLDFWGGSLYGSWLNNNWDLVADVDYSRVSHDMKMSLPAAGYPTLSGEAKSTIISAGLTAEYLFNLEYLDVIPHIGLRYTRLKTNSFTAKSSGKSLFNNAAASASLWSVPLGVSLAREFQYESGYTLKPRVDLSFIATTGDTTHGTRVSMADVSGTGWSESRLADGSAFSFSTGAVLQKGDLTYGLHYDLQKSSHETAQAVSASFNIKF</sequence>
<feature type="region of interest" description="Disordered" evidence="1">
    <location>
        <begin position="289"/>
        <end position="354"/>
    </location>
</feature>
<keyword evidence="2" id="KW-0732">Signal</keyword>
<feature type="compositionally biased region" description="Low complexity" evidence="1">
    <location>
        <begin position="77"/>
        <end position="87"/>
    </location>
</feature>
<feature type="domain" description="Autotransporter" evidence="3">
    <location>
        <begin position="888"/>
        <end position="1174"/>
    </location>
</feature>
<feature type="compositionally biased region" description="Gly residues" evidence="1">
    <location>
        <begin position="325"/>
        <end position="351"/>
    </location>
</feature>
<evidence type="ECO:0000256" key="1">
    <source>
        <dbReference type="SAM" id="MobiDB-lite"/>
    </source>
</evidence>
<dbReference type="PROSITE" id="PS51208">
    <property type="entry name" value="AUTOTRANSPORTER"/>
    <property type="match status" value="1"/>
</dbReference>
<dbReference type="InterPro" id="IPR005546">
    <property type="entry name" value="Autotransporte_beta"/>
</dbReference>
<dbReference type="Proteomes" id="UP001565243">
    <property type="component" value="Unassembled WGS sequence"/>
</dbReference>
<dbReference type="SUPFAM" id="SSF103515">
    <property type="entry name" value="Autotransporter"/>
    <property type="match status" value="1"/>
</dbReference>
<evidence type="ECO:0000313" key="4">
    <source>
        <dbReference type="EMBL" id="MEY8772293.1"/>
    </source>
</evidence>
<feature type="compositionally biased region" description="Gly residues" evidence="1">
    <location>
        <begin position="211"/>
        <end position="231"/>
    </location>
</feature>
<feature type="compositionally biased region" description="Gly residues" evidence="1">
    <location>
        <begin position="55"/>
        <end position="76"/>
    </location>
</feature>
<proteinExistence type="predicted"/>
<dbReference type="RefSeq" id="WP_369896319.1">
    <property type="nucleotide sequence ID" value="NZ_JBGFFX010000012.1"/>
</dbReference>
<dbReference type="InterPro" id="IPR036709">
    <property type="entry name" value="Autotransporte_beta_dom_sf"/>
</dbReference>
<dbReference type="EMBL" id="JBGFFX010000012">
    <property type="protein sequence ID" value="MEY8772293.1"/>
    <property type="molecule type" value="Genomic_DNA"/>
</dbReference>
<feature type="region of interest" description="Disordered" evidence="1">
    <location>
        <begin position="36"/>
        <end position="104"/>
    </location>
</feature>
<accession>A0ABV4EBX0</accession>
<feature type="region of interest" description="Disordered" evidence="1">
    <location>
        <begin position="478"/>
        <end position="508"/>
    </location>
</feature>
<feature type="compositionally biased region" description="Gly residues" evidence="1">
    <location>
        <begin position="289"/>
        <end position="308"/>
    </location>
</feature>
<comment type="caution">
    <text evidence="4">The sequence shown here is derived from an EMBL/GenBank/DDBJ whole genome shotgun (WGS) entry which is preliminary data.</text>
</comment>
<evidence type="ECO:0000313" key="5">
    <source>
        <dbReference type="Proteomes" id="UP001565243"/>
    </source>
</evidence>
<dbReference type="Gene3D" id="2.40.128.130">
    <property type="entry name" value="Autotransporter beta-domain"/>
    <property type="match status" value="1"/>
</dbReference>
<feature type="compositionally biased region" description="Gly residues" evidence="1">
    <location>
        <begin position="479"/>
        <end position="508"/>
    </location>
</feature>
<gene>
    <name evidence="4" type="ORF">AB6T85_17960</name>
</gene>
<feature type="compositionally biased region" description="Gly residues" evidence="1">
    <location>
        <begin position="240"/>
        <end position="263"/>
    </location>
</feature>
<reference evidence="4 5" key="1">
    <citation type="submission" date="2024-07" db="EMBL/GenBank/DDBJ databases">
        <authorList>
            <person name="Hebao G."/>
        </authorList>
    </citation>
    <scope>NUCLEOTIDE SEQUENCE [LARGE SCALE GENOMIC DNA]</scope>
    <source>
        <strain evidence="4 5">ACCC 02193</strain>
    </source>
</reference>
<feature type="signal peptide" evidence="2">
    <location>
        <begin position="1"/>
        <end position="30"/>
    </location>
</feature>
<feature type="chain" id="PRO_5045375617" description="Autotransporter domain-containing protein" evidence="2">
    <location>
        <begin position="31"/>
        <end position="1174"/>
    </location>
</feature>
<feature type="region of interest" description="Disordered" evidence="1">
    <location>
        <begin position="211"/>
        <end position="263"/>
    </location>
</feature>
<keyword evidence="5" id="KW-1185">Reference proteome</keyword>
<evidence type="ECO:0000259" key="3">
    <source>
        <dbReference type="PROSITE" id="PS51208"/>
    </source>
</evidence>
<protein>
    <recommendedName>
        <fullName evidence="3">Autotransporter domain-containing protein</fullName>
    </recommendedName>
</protein>
<dbReference type="SMART" id="SM00869">
    <property type="entry name" value="Autotransporter"/>
    <property type="match status" value="1"/>
</dbReference>
<organism evidence="4 5">
    <name type="scientific">Erwinia aeris</name>
    <dbReference type="NCBI Taxonomy" id="3239803"/>
    <lineage>
        <taxon>Bacteria</taxon>
        <taxon>Pseudomonadati</taxon>
        <taxon>Pseudomonadota</taxon>
        <taxon>Gammaproteobacteria</taxon>
        <taxon>Enterobacterales</taxon>
        <taxon>Erwiniaceae</taxon>
        <taxon>Erwinia</taxon>
    </lineage>
</organism>
<evidence type="ECO:0000256" key="2">
    <source>
        <dbReference type="SAM" id="SignalP"/>
    </source>
</evidence>